<dbReference type="InterPro" id="IPR025745">
    <property type="entry name" value="Mrr-like_N_dom"/>
</dbReference>
<dbReference type="EMBL" id="DXEI01000117">
    <property type="protein sequence ID" value="HIX95371.1"/>
    <property type="molecule type" value="Genomic_DNA"/>
</dbReference>
<evidence type="ECO:0000313" key="3">
    <source>
        <dbReference type="EMBL" id="HIX95371.1"/>
    </source>
</evidence>
<proteinExistence type="predicted"/>
<comment type="caution">
    <text evidence="3">The sequence shown here is derived from an EMBL/GenBank/DDBJ whole genome shotgun (WGS) entry which is preliminary data.</text>
</comment>
<dbReference type="PANTHER" id="PTHR30015:SF7">
    <property type="entry name" value="TYPE IV METHYL-DIRECTED RESTRICTION ENZYME ECOKMRR"/>
    <property type="match status" value="1"/>
</dbReference>
<dbReference type="InterPro" id="IPR052906">
    <property type="entry name" value="Type_IV_Methyl-Rstrct_Enzyme"/>
</dbReference>
<evidence type="ECO:0000313" key="4">
    <source>
        <dbReference type="Proteomes" id="UP000886751"/>
    </source>
</evidence>
<keyword evidence="3" id="KW-0255">Endonuclease</keyword>
<reference evidence="3" key="2">
    <citation type="submission" date="2021-04" db="EMBL/GenBank/DDBJ databases">
        <authorList>
            <person name="Gilroy R."/>
        </authorList>
    </citation>
    <scope>NUCLEOTIDE SEQUENCE</scope>
    <source>
        <strain evidence="3">ChiHecec2B26-7398</strain>
    </source>
</reference>
<dbReference type="SUPFAM" id="SSF52980">
    <property type="entry name" value="Restriction endonuclease-like"/>
    <property type="match status" value="1"/>
</dbReference>
<dbReference type="Pfam" id="PF04471">
    <property type="entry name" value="Mrr_cat"/>
    <property type="match status" value="1"/>
</dbReference>
<evidence type="ECO:0000259" key="1">
    <source>
        <dbReference type="Pfam" id="PF04471"/>
    </source>
</evidence>
<accession>A0A9D1Y2E7</accession>
<sequence>MEIPKYYEMHKPVLLALQDGQMHSIKELKENVRAYFGLSDADVSTLLPSGRQSVFLNRLGWARTYLKKAGLIISPTKGQFQITKAGKDALMQNPTVIDTEFLKQFPLFCDFINQSNVSHAKKEETVTEQTPDDEFEDAFRKINNSLADDLLSEVMRLSPTAFEKMVLDLLSSMGYGTFENASFTTAATGDEGIDGIVMEDKLGFDKIFVQVKHWNGDHLVGRPDIQAFVGAIAGKGGKGLFVTTSSFTSHAVEYARNQHIVLIDGIKLANLMIEHNFGVTVKRVFQIKALDTDVFEEYLES</sequence>
<dbReference type="Pfam" id="PF14338">
    <property type="entry name" value="Mrr_N"/>
    <property type="match status" value="1"/>
</dbReference>
<dbReference type="PANTHER" id="PTHR30015">
    <property type="entry name" value="MRR RESTRICTION SYSTEM PROTEIN"/>
    <property type="match status" value="1"/>
</dbReference>
<protein>
    <submittedName>
        <fullName evidence="3">Restriction endonuclease</fullName>
        <ecNumber evidence="3">3.1.21.-</ecNumber>
    </submittedName>
</protein>
<dbReference type="InterPro" id="IPR011335">
    <property type="entry name" value="Restrct_endonuc-II-like"/>
</dbReference>
<keyword evidence="3" id="KW-0540">Nuclease</keyword>
<feature type="domain" description="Restriction endonuclease type IV Mrr" evidence="1">
    <location>
        <begin position="156"/>
        <end position="272"/>
    </location>
</feature>
<dbReference type="GO" id="GO:0009307">
    <property type="term" value="P:DNA restriction-modification system"/>
    <property type="evidence" value="ECO:0007669"/>
    <property type="project" value="InterPro"/>
</dbReference>
<dbReference type="Proteomes" id="UP000886751">
    <property type="component" value="Unassembled WGS sequence"/>
</dbReference>
<keyword evidence="3" id="KW-0378">Hydrolase</keyword>
<dbReference type="GO" id="GO:0015666">
    <property type="term" value="F:restriction endodeoxyribonuclease activity"/>
    <property type="evidence" value="ECO:0007669"/>
    <property type="project" value="TreeGrafter"/>
</dbReference>
<feature type="domain" description="Restriction system protein Mrr-like N-terminal" evidence="2">
    <location>
        <begin position="6"/>
        <end position="90"/>
    </location>
</feature>
<evidence type="ECO:0000259" key="2">
    <source>
        <dbReference type="Pfam" id="PF14338"/>
    </source>
</evidence>
<reference evidence="3" key="1">
    <citation type="journal article" date="2021" name="PeerJ">
        <title>Extensive microbial diversity within the chicken gut microbiome revealed by metagenomics and culture.</title>
        <authorList>
            <person name="Gilroy R."/>
            <person name="Ravi A."/>
            <person name="Getino M."/>
            <person name="Pursley I."/>
            <person name="Horton D.L."/>
            <person name="Alikhan N.F."/>
            <person name="Baker D."/>
            <person name="Gharbi K."/>
            <person name="Hall N."/>
            <person name="Watson M."/>
            <person name="Adriaenssens E.M."/>
            <person name="Foster-Nyarko E."/>
            <person name="Jarju S."/>
            <person name="Secka A."/>
            <person name="Antonio M."/>
            <person name="Oren A."/>
            <person name="Chaudhuri R.R."/>
            <person name="La Ragione R."/>
            <person name="Hildebrand F."/>
            <person name="Pallen M.J."/>
        </authorList>
    </citation>
    <scope>NUCLEOTIDE SEQUENCE</scope>
    <source>
        <strain evidence="3">ChiHecec2B26-7398</strain>
    </source>
</reference>
<dbReference type="GO" id="GO:0003677">
    <property type="term" value="F:DNA binding"/>
    <property type="evidence" value="ECO:0007669"/>
    <property type="project" value="InterPro"/>
</dbReference>
<dbReference type="EC" id="3.1.21.-" evidence="3"/>
<dbReference type="AlphaFoldDB" id="A0A9D1Y2E7"/>
<gene>
    <name evidence="3" type="ORF">H9846_07930</name>
</gene>
<organism evidence="3 4">
    <name type="scientific">Candidatus Gemmiger excrementipullorum</name>
    <dbReference type="NCBI Taxonomy" id="2838610"/>
    <lineage>
        <taxon>Bacteria</taxon>
        <taxon>Bacillati</taxon>
        <taxon>Bacillota</taxon>
        <taxon>Clostridia</taxon>
        <taxon>Eubacteriales</taxon>
        <taxon>Gemmiger</taxon>
    </lineage>
</organism>
<dbReference type="InterPro" id="IPR011856">
    <property type="entry name" value="tRNA_endonuc-like_dom_sf"/>
</dbReference>
<name>A0A9D1Y2E7_9FIRM</name>
<dbReference type="InterPro" id="IPR007560">
    <property type="entry name" value="Restrct_endonuc_IV_Mrr"/>
</dbReference>
<dbReference type="Gene3D" id="3.40.1350.10">
    <property type="match status" value="1"/>
</dbReference>